<feature type="compositionally biased region" description="Polar residues" evidence="1">
    <location>
        <begin position="77"/>
        <end position="87"/>
    </location>
</feature>
<feature type="compositionally biased region" description="Low complexity" evidence="1">
    <location>
        <begin position="601"/>
        <end position="623"/>
    </location>
</feature>
<feature type="compositionally biased region" description="Polar residues" evidence="1">
    <location>
        <begin position="248"/>
        <end position="259"/>
    </location>
</feature>
<feature type="compositionally biased region" description="Polar residues" evidence="1">
    <location>
        <begin position="1"/>
        <end position="16"/>
    </location>
</feature>
<feature type="region of interest" description="Disordered" evidence="1">
    <location>
        <begin position="1"/>
        <end position="105"/>
    </location>
</feature>
<keyword evidence="3" id="KW-1185">Reference proteome</keyword>
<feature type="region of interest" description="Disordered" evidence="1">
    <location>
        <begin position="548"/>
        <end position="623"/>
    </location>
</feature>
<feature type="compositionally biased region" description="Polar residues" evidence="1">
    <location>
        <begin position="500"/>
        <end position="509"/>
    </location>
</feature>
<feature type="region of interest" description="Disordered" evidence="1">
    <location>
        <begin position="697"/>
        <end position="721"/>
    </location>
</feature>
<feature type="region of interest" description="Disordered" evidence="1">
    <location>
        <begin position="488"/>
        <end position="520"/>
    </location>
</feature>
<dbReference type="EMBL" id="BFAD01000001">
    <property type="protein sequence ID" value="GBE77855.1"/>
    <property type="molecule type" value="Genomic_DNA"/>
</dbReference>
<feature type="compositionally biased region" description="Basic residues" evidence="1">
    <location>
        <begin position="710"/>
        <end position="721"/>
    </location>
</feature>
<feature type="compositionally biased region" description="Polar residues" evidence="1">
    <location>
        <begin position="95"/>
        <end position="105"/>
    </location>
</feature>
<evidence type="ECO:0000313" key="2">
    <source>
        <dbReference type="EMBL" id="GBE77855.1"/>
    </source>
</evidence>
<dbReference type="RefSeq" id="XP_027608768.1">
    <property type="nucleotide sequence ID" value="XM_027752967.1"/>
</dbReference>
<feature type="compositionally biased region" description="Basic and acidic residues" evidence="1">
    <location>
        <begin position="226"/>
        <end position="247"/>
    </location>
</feature>
<proteinExistence type="predicted"/>
<organism evidence="2 3">
    <name type="scientific">Sparassis crispa</name>
    <dbReference type="NCBI Taxonomy" id="139825"/>
    <lineage>
        <taxon>Eukaryota</taxon>
        <taxon>Fungi</taxon>
        <taxon>Dikarya</taxon>
        <taxon>Basidiomycota</taxon>
        <taxon>Agaricomycotina</taxon>
        <taxon>Agaricomycetes</taxon>
        <taxon>Polyporales</taxon>
        <taxon>Sparassidaceae</taxon>
        <taxon>Sparassis</taxon>
    </lineage>
</organism>
<feature type="compositionally biased region" description="Basic and acidic residues" evidence="1">
    <location>
        <begin position="657"/>
        <end position="674"/>
    </location>
</feature>
<feature type="compositionally biased region" description="Basic and acidic residues" evidence="1">
    <location>
        <begin position="697"/>
        <end position="709"/>
    </location>
</feature>
<comment type="caution">
    <text evidence="2">The sequence shown here is derived from an EMBL/GenBank/DDBJ whole genome shotgun (WGS) entry which is preliminary data.</text>
</comment>
<feature type="compositionally biased region" description="Basic and acidic residues" evidence="1">
    <location>
        <begin position="266"/>
        <end position="283"/>
    </location>
</feature>
<dbReference type="GeneID" id="38774772"/>
<evidence type="ECO:0000256" key="1">
    <source>
        <dbReference type="SAM" id="MobiDB-lite"/>
    </source>
</evidence>
<accession>A0A401G6R4</accession>
<name>A0A401G6R4_9APHY</name>
<dbReference type="AlphaFoldDB" id="A0A401G6R4"/>
<feature type="region of interest" description="Disordered" evidence="1">
    <location>
        <begin position="223"/>
        <end position="291"/>
    </location>
</feature>
<feature type="compositionally biased region" description="Gly residues" evidence="1">
    <location>
        <begin position="550"/>
        <end position="579"/>
    </location>
</feature>
<reference evidence="2 3" key="1">
    <citation type="journal article" date="2018" name="Sci. Rep.">
        <title>Genome sequence of the cauliflower mushroom Sparassis crispa (Hanabiratake) and its association with beneficial usage.</title>
        <authorList>
            <person name="Kiyama R."/>
            <person name="Furutani Y."/>
            <person name="Kawaguchi K."/>
            <person name="Nakanishi T."/>
        </authorList>
    </citation>
    <scope>NUCLEOTIDE SEQUENCE [LARGE SCALE GENOMIC DNA]</scope>
</reference>
<feature type="region of interest" description="Disordered" evidence="1">
    <location>
        <begin position="639"/>
        <end position="684"/>
    </location>
</feature>
<sequence length="721" mass="78187">MDSRRPSLTASYSFSGPSVAESSSRSLKRRLTTSGTEPAYFHPASTFRPKPYQFDAPDPSTLSAAPAEPPNLPPGIASTSRNPTTRHTSSRNHHLSYNPSLTMDPSPTDPGAVFIRPPFTSFPDAHKYKDGLTYNLMAANPEWFLDPKDFISYIHSDPAAICYPSQLEPPRGWCPTKKKDVKDKWPGGEEQPKLRCTFCRRTYAGVNAKSMWRRHVYEKHKIAMSNRRDTAERKGRGSNKENKDREASQPSSANNSGTANMEEGPSMDRIDAADCNGESHRSPDASFPDRSSAVAIQPSGQYPRLLQDEVLEPDGNVDLFRSVTVNTPPLTPGFSPSKSASRRRLNFTYIAESPYDPLVTPSFRHSPARLPSDQPWRFPSPSHPLHSARDLSLCMLARGEASPTVSGLDVSPVVIVPASERGKRSIFSSPFALSDGADKGPFSEFDDKLRFTTGSTPRRLFYDGPLPAPMSDRSKFKEYRIAESPLRRTMSSRKDVSMGSAMTASSSCRDMSLSPVPKSASGTGLLAPIQLQGEDPFADSLYESWVDLTGSGGEGSAGGSGGEGSAGESGGEGSAGESGGELSPPPSPEEENMTLMSTQPGSARSRQVSSYSSGSGSSSSAKGKATALAGLGMGLMDAVLSSRSRSSSGKHKRKSHRNEDHDIATMSRPEREETAPVSPIQWGRKAGRDLLADWLRDDDSDSEIREAHQSKKRRKTLSGRT</sequence>
<gene>
    <name evidence="2" type="ORF">SCP_0107370</name>
</gene>
<evidence type="ECO:0000313" key="3">
    <source>
        <dbReference type="Proteomes" id="UP000287166"/>
    </source>
</evidence>
<dbReference type="OrthoDB" id="2333993at2759"/>
<dbReference type="Proteomes" id="UP000287166">
    <property type="component" value="Unassembled WGS sequence"/>
</dbReference>
<dbReference type="InParanoid" id="A0A401G6R4"/>
<protein>
    <submittedName>
        <fullName evidence="2">Uncharacterized protein</fullName>
    </submittedName>
</protein>